<dbReference type="AlphaFoldDB" id="A0A7E4VU97"/>
<dbReference type="PROSITE" id="PS50089">
    <property type="entry name" value="ZF_RING_2"/>
    <property type="match status" value="1"/>
</dbReference>
<organism evidence="7 8">
    <name type="scientific">Panagrellus redivivus</name>
    <name type="common">Microworm</name>
    <dbReference type="NCBI Taxonomy" id="6233"/>
    <lineage>
        <taxon>Eukaryota</taxon>
        <taxon>Metazoa</taxon>
        <taxon>Ecdysozoa</taxon>
        <taxon>Nematoda</taxon>
        <taxon>Chromadorea</taxon>
        <taxon>Rhabditida</taxon>
        <taxon>Tylenchina</taxon>
        <taxon>Panagrolaimomorpha</taxon>
        <taxon>Panagrolaimoidea</taxon>
        <taxon>Panagrolaimidae</taxon>
        <taxon>Panagrellus</taxon>
    </lineage>
</organism>
<sequence>MDPFTTCETHSKCSICYYKYNRTHRTPLSMNCGHTFCRTCVRQLSTAKLFSCPVCRAVSLIGWHRVQKNSVLLSIFEALNLLDDDDSNEYFDDTPPVMIIPDHFDHENVSEDDILQYFSDYLHIIDKLTYLDYVTLDDRVRALYMPVEFEQPSDDSYDSHENSFNSDSDYGGAPVGNQHGLALAFDGDDEMEDEDDSNLD</sequence>
<reference evidence="8" key="2">
    <citation type="submission" date="2020-10" db="UniProtKB">
        <authorList>
            <consortium name="WormBaseParasite"/>
        </authorList>
    </citation>
    <scope>IDENTIFICATION</scope>
</reference>
<dbReference type="Gene3D" id="3.30.40.10">
    <property type="entry name" value="Zinc/RING finger domain, C3HC4 (zinc finger)"/>
    <property type="match status" value="1"/>
</dbReference>
<protein>
    <submittedName>
        <fullName evidence="8">RING-type domain-containing protein</fullName>
    </submittedName>
</protein>
<evidence type="ECO:0000256" key="5">
    <source>
        <dbReference type="SAM" id="MobiDB-lite"/>
    </source>
</evidence>
<dbReference type="PANTHER" id="PTHR47156">
    <property type="entry name" value="PROTEIN CBG20824"/>
    <property type="match status" value="1"/>
</dbReference>
<proteinExistence type="predicted"/>
<dbReference type="WBParaSite" id="Pan_g3134.t1">
    <property type="protein sequence ID" value="Pan_g3134.t1"/>
    <property type="gene ID" value="Pan_g3134"/>
</dbReference>
<dbReference type="InterPro" id="IPR013083">
    <property type="entry name" value="Znf_RING/FYVE/PHD"/>
</dbReference>
<dbReference type="SUPFAM" id="SSF57850">
    <property type="entry name" value="RING/U-box"/>
    <property type="match status" value="1"/>
</dbReference>
<keyword evidence="1" id="KW-0479">Metal-binding</keyword>
<accession>A0A7E4VU97</accession>
<evidence type="ECO:0000256" key="4">
    <source>
        <dbReference type="PROSITE-ProRule" id="PRU00175"/>
    </source>
</evidence>
<keyword evidence="3" id="KW-0862">Zinc</keyword>
<dbReference type="PROSITE" id="PS00518">
    <property type="entry name" value="ZF_RING_1"/>
    <property type="match status" value="1"/>
</dbReference>
<dbReference type="PANTHER" id="PTHR47156:SF10">
    <property type="entry name" value="E3 UBIQUITIN-PROTEIN LIGASE TRIM-21-RELATED"/>
    <property type="match status" value="1"/>
</dbReference>
<evidence type="ECO:0000313" key="8">
    <source>
        <dbReference type="WBParaSite" id="Pan_g3134.t1"/>
    </source>
</evidence>
<keyword evidence="7" id="KW-1185">Reference proteome</keyword>
<dbReference type="Proteomes" id="UP000492821">
    <property type="component" value="Unassembled WGS sequence"/>
</dbReference>
<evidence type="ECO:0000256" key="1">
    <source>
        <dbReference type="ARBA" id="ARBA00022723"/>
    </source>
</evidence>
<evidence type="ECO:0000259" key="6">
    <source>
        <dbReference type="PROSITE" id="PS50089"/>
    </source>
</evidence>
<dbReference type="InterPro" id="IPR052667">
    <property type="entry name" value="E3_ubiquitin-ligase_RING"/>
</dbReference>
<evidence type="ECO:0000313" key="7">
    <source>
        <dbReference type="Proteomes" id="UP000492821"/>
    </source>
</evidence>
<dbReference type="InterPro" id="IPR001841">
    <property type="entry name" value="Znf_RING"/>
</dbReference>
<feature type="domain" description="RING-type" evidence="6">
    <location>
        <begin position="13"/>
        <end position="56"/>
    </location>
</feature>
<keyword evidence="2 4" id="KW-0863">Zinc-finger</keyword>
<feature type="region of interest" description="Disordered" evidence="5">
    <location>
        <begin position="151"/>
        <end position="200"/>
    </location>
</feature>
<dbReference type="GO" id="GO:0008270">
    <property type="term" value="F:zinc ion binding"/>
    <property type="evidence" value="ECO:0007669"/>
    <property type="project" value="UniProtKB-KW"/>
</dbReference>
<dbReference type="InterPro" id="IPR017907">
    <property type="entry name" value="Znf_RING_CS"/>
</dbReference>
<evidence type="ECO:0000256" key="3">
    <source>
        <dbReference type="ARBA" id="ARBA00022833"/>
    </source>
</evidence>
<reference evidence="7" key="1">
    <citation type="journal article" date="2013" name="Genetics">
        <title>The draft genome and transcriptome of Panagrellus redivivus are shaped by the harsh demands of a free-living lifestyle.</title>
        <authorList>
            <person name="Srinivasan J."/>
            <person name="Dillman A.R."/>
            <person name="Macchietto M.G."/>
            <person name="Heikkinen L."/>
            <person name="Lakso M."/>
            <person name="Fracchia K.M."/>
            <person name="Antoshechkin I."/>
            <person name="Mortazavi A."/>
            <person name="Wong G."/>
            <person name="Sternberg P.W."/>
        </authorList>
    </citation>
    <scope>NUCLEOTIDE SEQUENCE [LARGE SCALE GENOMIC DNA]</scope>
    <source>
        <strain evidence="7">MT8872</strain>
    </source>
</reference>
<evidence type="ECO:0000256" key="2">
    <source>
        <dbReference type="ARBA" id="ARBA00022771"/>
    </source>
</evidence>
<dbReference type="SMART" id="SM00184">
    <property type="entry name" value="RING"/>
    <property type="match status" value="1"/>
</dbReference>
<feature type="compositionally biased region" description="Acidic residues" evidence="5">
    <location>
        <begin position="186"/>
        <end position="200"/>
    </location>
</feature>
<dbReference type="Pfam" id="PF13639">
    <property type="entry name" value="zf-RING_2"/>
    <property type="match status" value="1"/>
</dbReference>
<name>A0A7E4VU97_PANRE</name>